<organism evidence="2 3">
    <name type="scientific">Mariprofundus aestuarium</name>
    <dbReference type="NCBI Taxonomy" id="1921086"/>
    <lineage>
        <taxon>Bacteria</taxon>
        <taxon>Pseudomonadati</taxon>
        <taxon>Pseudomonadota</taxon>
        <taxon>Candidatius Mariprofundia</taxon>
        <taxon>Mariprofundales</taxon>
        <taxon>Mariprofundaceae</taxon>
        <taxon>Mariprofundus</taxon>
    </lineage>
</organism>
<dbReference type="PROSITE" id="PS51725">
    <property type="entry name" value="ABM"/>
    <property type="match status" value="1"/>
</dbReference>
<reference evidence="2 3" key="1">
    <citation type="submission" date="2016-12" db="EMBL/GenBank/DDBJ databases">
        <title>Isolation and genomic insights into novel planktonic Zetaproteobacteria from stratified waters of the Chesapeake Bay.</title>
        <authorList>
            <person name="McAllister S.M."/>
            <person name="Kato S."/>
            <person name="Chan C.S."/>
            <person name="Chiu B.K."/>
            <person name="Field E.K."/>
        </authorList>
    </citation>
    <scope>NUCLEOTIDE SEQUENCE [LARGE SCALE GENOMIC DNA]</scope>
    <source>
        <strain evidence="2 3">CP-5</strain>
    </source>
</reference>
<name>A0A2K8KWB6_MARES</name>
<keyword evidence="2" id="KW-0560">Oxidoreductase</keyword>
<protein>
    <submittedName>
        <fullName evidence="2">Heme-degrading monooxygenase HmoA</fullName>
    </submittedName>
</protein>
<dbReference type="InterPro" id="IPR007138">
    <property type="entry name" value="ABM_dom"/>
</dbReference>
<accession>A0A2K8KWB6</accession>
<dbReference type="InterPro" id="IPR011008">
    <property type="entry name" value="Dimeric_a/b-barrel"/>
</dbReference>
<dbReference type="Gene3D" id="3.30.70.100">
    <property type="match status" value="1"/>
</dbReference>
<sequence>MFVTMNRFTIDPDHWEDFEERFRQRAGLVDGEPGFIRNAVLRPESATSNQHVVMTTWESRSAFEAWTKSDSFRKAHEKAGQTPKEWFIAPSKLEIFESVTDSGS</sequence>
<gene>
    <name evidence="2" type="ORF">Ga0123461_0734</name>
</gene>
<dbReference type="SUPFAM" id="SSF54909">
    <property type="entry name" value="Dimeric alpha+beta barrel"/>
    <property type="match status" value="1"/>
</dbReference>
<evidence type="ECO:0000313" key="2">
    <source>
        <dbReference type="EMBL" id="ATX79158.1"/>
    </source>
</evidence>
<dbReference type="Proteomes" id="UP000231701">
    <property type="component" value="Chromosome"/>
</dbReference>
<keyword evidence="3" id="KW-1185">Reference proteome</keyword>
<dbReference type="KEGG" id="maes:Ga0123461_0734"/>
<dbReference type="EMBL" id="CP018799">
    <property type="protein sequence ID" value="ATX79158.1"/>
    <property type="molecule type" value="Genomic_DNA"/>
</dbReference>
<evidence type="ECO:0000313" key="3">
    <source>
        <dbReference type="Proteomes" id="UP000231701"/>
    </source>
</evidence>
<dbReference type="Pfam" id="PF03992">
    <property type="entry name" value="ABM"/>
    <property type="match status" value="1"/>
</dbReference>
<dbReference type="GO" id="GO:0004497">
    <property type="term" value="F:monooxygenase activity"/>
    <property type="evidence" value="ECO:0007669"/>
    <property type="project" value="UniProtKB-KW"/>
</dbReference>
<dbReference type="OrthoDB" id="9798115at2"/>
<evidence type="ECO:0000259" key="1">
    <source>
        <dbReference type="PROSITE" id="PS51725"/>
    </source>
</evidence>
<dbReference type="AlphaFoldDB" id="A0A2K8KWB6"/>
<dbReference type="PANTHER" id="PTHR34474">
    <property type="entry name" value="SIGNAL TRANSDUCTION PROTEIN TRAP"/>
    <property type="match status" value="1"/>
</dbReference>
<feature type="domain" description="ABM" evidence="1">
    <location>
        <begin position="2"/>
        <end position="96"/>
    </location>
</feature>
<keyword evidence="2" id="KW-0503">Monooxygenase</keyword>
<dbReference type="PANTHER" id="PTHR34474:SF2">
    <property type="entry name" value="SIGNAL TRANSDUCTION PROTEIN TRAP"/>
    <property type="match status" value="1"/>
</dbReference>
<proteinExistence type="predicted"/>
<dbReference type="RefSeq" id="WP_100277087.1">
    <property type="nucleotide sequence ID" value="NZ_CP018799.1"/>
</dbReference>
<dbReference type="InterPro" id="IPR050404">
    <property type="entry name" value="Heme-degrading_MO"/>
</dbReference>